<evidence type="ECO:0000313" key="2">
    <source>
        <dbReference type="EMBL" id="KAF6830721.1"/>
    </source>
</evidence>
<feature type="transmembrane region" description="Helical" evidence="1">
    <location>
        <begin position="124"/>
        <end position="142"/>
    </location>
</feature>
<sequence length="170" mass="18146">MQAHDPGAMPAAPAPCPSNSPKGWSECFSHIFAVQMRHKAAAFQSILAVGTMATSLFVVYGTPGRGLEDMNVTICDIIFSCLLGVFWSLKSRRPYSFSLVATVVAFVIHGKLSGSPEHVFADTLLELPLCIISGSIMAWLYFKSITSGHGMQESLQTALGHFEVGGPAAV</sequence>
<feature type="transmembrane region" description="Helical" evidence="1">
    <location>
        <begin position="40"/>
        <end position="58"/>
    </location>
</feature>
<keyword evidence="1" id="KW-0812">Transmembrane</keyword>
<dbReference type="AlphaFoldDB" id="A0A8H6KGM1"/>
<feature type="transmembrane region" description="Helical" evidence="1">
    <location>
        <begin position="95"/>
        <end position="112"/>
    </location>
</feature>
<keyword evidence="1" id="KW-1133">Transmembrane helix</keyword>
<accession>A0A8H6KGM1</accession>
<reference evidence="2" key="1">
    <citation type="journal article" date="2020" name="Phytopathology">
        <title>Genome Sequence Resources of Colletotrichum truncatum, C. plurivorum, C. musicola, and C. sojae: Four Species Pathogenic to Soybean (Glycine max).</title>
        <authorList>
            <person name="Rogerio F."/>
            <person name="Boufleur T.R."/>
            <person name="Ciampi-Guillardi M."/>
            <person name="Sukno S.A."/>
            <person name="Thon M.R."/>
            <person name="Massola Junior N.S."/>
            <person name="Baroncelli R."/>
        </authorList>
    </citation>
    <scope>NUCLEOTIDE SEQUENCE</scope>
    <source>
        <strain evidence="2">LFN00145</strain>
    </source>
</reference>
<evidence type="ECO:0000256" key="1">
    <source>
        <dbReference type="SAM" id="Phobius"/>
    </source>
</evidence>
<organism evidence="2 3">
    <name type="scientific">Colletotrichum plurivorum</name>
    <dbReference type="NCBI Taxonomy" id="2175906"/>
    <lineage>
        <taxon>Eukaryota</taxon>
        <taxon>Fungi</taxon>
        <taxon>Dikarya</taxon>
        <taxon>Ascomycota</taxon>
        <taxon>Pezizomycotina</taxon>
        <taxon>Sordariomycetes</taxon>
        <taxon>Hypocreomycetidae</taxon>
        <taxon>Glomerellales</taxon>
        <taxon>Glomerellaceae</taxon>
        <taxon>Colletotrichum</taxon>
        <taxon>Colletotrichum orchidearum species complex</taxon>
    </lineage>
</organism>
<keyword evidence="3" id="KW-1185">Reference proteome</keyword>
<name>A0A8H6KGM1_9PEZI</name>
<evidence type="ECO:0000313" key="3">
    <source>
        <dbReference type="Proteomes" id="UP000654918"/>
    </source>
</evidence>
<comment type="caution">
    <text evidence="2">The sequence shown here is derived from an EMBL/GenBank/DDBJ whole genome shotgun (WGS) entry which is preliminary data.</text>
</comment>
<proteinExistence type="predicted"/>
<dbReference type="EMBL" id="WIGO01000090">
    <property type="protein sequence ID" value="KAF6830721.1"/>
    <property type="molecule type" value="Genomic_DNA"/>
</dbReference>
<dbReference type="Proteomes" id="UP000654918">
    <property type="component" value="Unassembled WGS sequence"/>
</dbReference>
<protein>
    <submittedName>
        <fullName evidence="2">Uncharacterized protein</fullName>
    </submittedName>
</protein>
<keyword evidence="1" id="KW-0472">Membrane</keyword>
<gene>
    <name evidence="2" type="ORF">CPLU01_07178</name>
</gene>
<feature type="transmembrane region" description="Helical" evidence="1">
    <location>
        <begin position="70"/>
        <end position="88"/>
    </location>
</feature>